<dbReference type="AlphaFoldDB" id="A0A1H8U0W2"/>
<dbReference type="EMBL" id="FODD01000062">
    <property type="protein sequence ID" value="SEO96757.1"/>
    <property type="molecule type" value="Genomic_DNA"/>
</dbReference>
<protein>
    <submittedName>
        <fullName evidence="1">Uncharacterized protein</fullName>
    </submittedName>
</protein>
<name>A0A1H8U0W2_9ACTN</name>
<keyword evidence="2" id="KW-1185">Reference proteome</keyword>
<accession>A0A1H8U0W2</accession>
<sequence length="72" mass="7656">MRVRTRVRVCAGGHAARVCGHVSARTACAEPSGPREEGEPEAQCAVAAGTVFFRARYAAALILLPQDSMPHH</sequence>
<organism evidence="1 2">
    <name type="scientific">Actinacidiphila rubida</name>
    <dbReference type="NCBI Taxonomy" id="310780"/>
    <lineage>
        <taxon>Bacteria</taxon>
        <taxon>Bacillati</taxon>
        <taxon>Actinomycetota</taxon>
        <taxon>Actinomycetes</taxon>
        <taxon>Kitasatosporales</taxon>
        <taxon>Streptomycetaceae</taxon>
        <taxon>Actinacidiphila</taxon>
    </lineage>
</organism>
<proteinExistence type="predicted"/>
<reference evidence="1 2" key="1">
    <citation type="submission" date="2016-10" db="EMBL/GenBank/DDBJ databases">
        <authorList>
            <person name="de Groot N.N."/>
        </authorList>
    </citation>
    <scope>NUCLEOTIDE SEQUENCE [LARGE SCALE GENOMIC DNA]</scope>
    <source>
        <strain evidence="1 2">CGMCC 4.2026</strain>
    </source>
</reference>
<gene>
    <name evidence="1" type="ORF">SAMN05216267_106211</name>
</gene>
<dbReference type="Proteomes" id="UP000181951">
    <property type="component" value="Unassembled WGS sequence"/>
</dbReference>
<evidence type="ECO:0000313" key="2">
    <source>
        <dbReference type="Proteomes" id="UP000181951"/>
    </source>
</evidence>
<evidence type="ECO:0000313" key="1">
    <source>
        <dbReference type="EMBL" id="SEO96757.1"/>
    </source>
</evidence>